<name>A0ABU5NW04_9GAMM</name>
<dbReference type="PANTHER" id="PTHR34290">
    <property type="entry name" value="SI:CH73-390P7.2"/>
    <property type="match status" value="1"/>
</dbReference>
<organism evidence="1 2">
    <name type="scientific">Marinobacter qingdaonensis</name>
    <dbReference type="NCBI Taxonomy" id="3108486"/>
    <lineage>
        <taxon>Bacteria</taxon>
        <taxon>Pseudomonadati</taxon>
        <taxon>Pseudomonadota</taxon>
        <taxon>Gammaproteobacteria</taxon>
        <taxon>Pseudomonadales</taxon>
        <taxon>Marinobacteraceae</taxon>
        <taxon>Marinobacter</taxon>
    </lineage>
</organism>
<accession>A0ABU5NW04</accession>
<dbReference type="RefSeq" id="WP_322854416.1">
    <property type="nucleotide sequence ID" value="NZ_JAYDCJ010000003.1"/>
</dbReference>
<protein>
    <submittedName>
        <fullName evidence="1">DUF393 domain-containing protein</fullName>
    </submittedName>
</protein>
<sequence length="129" mass="15359">MDPRYDTLFYDGQCPLCTREIRTLRRLQRGRLLFADVHEQAQDSETLPNREQLLRRLHLMTWDGEWVSGLQANVRAWSHTRLGFLFRPLLWPIIHPIARAVYERWADRRYERKYACALCAGDGDRLSQS</sequence>
<gene>
    <name evidence="1" type="ORF">U5822_04420</name>
</gene>
<dbReference type="InterPro" id="IPR007263">
    <property type="entry name" value="DCC1-like"/>
</dbReference>
<keyword evidence="2" id="KW-1185">Reference proteome</keyword>
<dbReference type="InterPro" id="IPR044691">
    <property type="entry name" value="DCC1_Trx"/>
</dbReference>
<proteinExistence type="predicted"/>
<comment type="caution">
    <text evidence="1">The sequence shown here is derived from an EMBL/GenBank/DDBJ whole genome shotgun (WGS) entry which is preliminary data.</text>
</comment>
<reference evidence="1 2" key="1">
    <citation type="submission" date="2023-12" db="EMBL/GenBank/DDBJ databases">
        <title>Marinobacter qingdaonensis sp. nov., isolated from the intertidal sediment of Qingdao, PR China.</title>
        <authorList>
            <person name="Li Y."/>
        </authorList>
    </citation>
    <scope>NUCLEOTIDE SEQUENCE [LARGE SCALE GENOMIC DNA]</scope>
    <source>
        <strain evidence="1 2">ASW11-75</strain>
    </source>
</reference>
<dbReference type="EMBL" id="JAYDCJ010000003">
    <property type="protein sequence ID" value="MEA1079897.1"/>
    <property type="molecule type" value="Genomic_DNA"/>
</dbReference>
<dbReference type="Proteomes" id="UP001305746">
    <property type="component" value="Unassembled WGS sequence"/>
</dbReference>
<dbReference type="Pfam" id="PF04134">
    <property type="entry name" value="DCC1-like"/>
    <property type="match status" value="1"/>
</dbReference>
<evidence type="ECO:0000313" key="1">
    <source>
        <dbReference type="EMBL" id="MEA1079897.1"/>
    </source>
</evidence>
<evidence type="ECO:0000313" key="2">
    <source>
        <dbReference type="Proteomes" id="UP001305746"/>
    </source>
</evidence>
<dbReference type="PANTHER" id="PTHR34290:SF2">
    <property type="entry name" value="OS04G0668800 PROTEIN"/>
    <property type="match status" value="1"/>
</dbReference>